<sequence length="178" mass="21146">MRVTKNIKEGGLRTLTPGEIELAKTVFFSTIQYHKVWIHRDSYLPFNLQDSNTAMAPDGEIYFREQYREDFSQTLPHYQHLFIHEMSHVWQREKGMNVICRGLVSWLVSYRYKLDGRLLSEYPMEQQAQIIADNFILQNAGYYAWLNMRLKHIVTLDGDVHKSVIRDAYKNTLRGFPW</sequence>
<accession>A0AA44LDK1</accession>
<evidence type="ECO:0000313" key="2">
    <source>
        <dbReference type="Proteomes" id="UP000185597"/>
    </source>
</evidence>
<protein>
    <submittedName>
        <fullName evidence="1">Type IV secretion protein Rhs</fullName>
    </submittedName>
</protein>
<dbReference type="AlphaFoldDB" id="A0AA44LDK1"/>
<name>A0AA44LDK1_CITBR</name>
<evidence type="ECO:0000313" key="1">
    <source>
        <dbReference type="EMBL" id="OLY68086.1"/>
    </source>
</evidence>
<dbReference type="EMBL" id="MTCP01000008">
    <property type="protein sequence ID" value="OLY68086.1"/>
    <property type="molecule type" value="Genomic_DNA"/>
</dbReference>
<dbReference type="Proteomes" id="UP000185597">
    <property type="component" value="Unassembled WGS sequence"/>
</dbReference>
<proteinExistence type="predicted"/>
<comment type="caution">
    <text evidence="1">The sequence shown here is derived from an EMBL/GenBank/DDBJ whole genome shotgun (WGS) entry which is preliminary data.</text>
</comment>
<organism evidence="1 2">
    <name type="scientific">Citrobacter braakii</name>
    <dbReference type="NCBI Taxonomy" id="57706"/>
    <lineage>
        <taxon>Bacteria</taxon>
        <taxon>Pseudomonadati</taxon>
        <taxon>Pseudomonadota</taxon>
        <taxon>Gammaproteobacteria</taxon>
        <taxon>Enterobacterales</taxon>
        <taxon>Enterobacteriaceae</taxon>
        <taxon>Citrobacter</taxon>
        <taxon>Citrobacter freundii complex</taxon>
    </lineage>
</organism>
<gene>
    <name evidence="1" type="ORF">BWD41_17480</name>
</gene>
<reference evidence="1 2" key="1">
    <citation type="submission" date="2017-01" db="EMBL/GenBank/DDBJ databases">
        <title>First report of the plasmid-mediated mcr-1 gene in Citrobacter freudii.</title>
        <authorList>
            <person name="Liu J."/>
            <person name="Yang Y."/>
            <person name="Li Y."/>
            <person name="Liu D."/>
            <person name="Tuo H."/>
            <person name="Davis M."/>
            <person name="Zhang A."/>
        </authorList>
    </citation>
    <scope>NUCLEOTIDE SEQUENCE [LARGE SCALE GENOMIC DNA]</scope>
    <source>
        <strain evidence="1 2">SCC4</strain>
    </source>
</reference>